<dbReference type="PANTHER" id="PTHR33885">
    <property type="entry name" value="PHAGE SHOCK PROTEIN C"/>
    <property type="match status" value="1"/>
</dbReference>
<accession>A0A927JC98</accession>
<dbReference type="Proteomes" id="UP000642993">
    <property type="component" value="Unassembled WGS sequence"/>
</dbReference>
<evidence type="ECO:0000256" key="2">
    <source>
        <dbReference type="ARBA" id="ARBA00022475"/>
    </source>
</evidence>
<feature type="domain" description="Phage shock protein PspC N-terminal" evidence="8">
    <location>
        <begin position="19"/>
        <end position="72"/>
    </location>
</feature>
<dbReference type="RefSeq" id="WP_192038948.1">
    <property type="nucleotide sequence ID" value="NZ_JACYWE010000004.1"/>
</dbReference>
<comment type="subcellular location">
    <subcellularLocation>
        <location evidence="1">Cell membrane</location>
        <topology evidence="1">Single-pass membrane protein</topology>
    </subcellularLocation>
</comment>
<evidence type="ECO:0000256" key="3">
    <source>
        <dbReference type="ARBA" id="ARBA00022692"/>
    </source>
</evidence>
<feature type="transmembrane region" description="Helical" evidence="7">
    <location>
        <begin position="316"/>
        <end position="336"/>
    </location>
</feature>
<evidence type="ECO:0000256" key="5">
    <source>
        <dbReference type="ARBA" id="ARBA00023136"/>
    </source>
</evidence>
<reference evidence="9" key="1">
    <citation type="submission" date="2020-09" db="EMBL/GenBank/DDBJ databases">
        <title>Hoyosella lacisalsi sp. nov., a halotolerant actinobacterium isolated from soil of Lake Gudzhirganskoe.</title>
        <authorList>
            <person name="Yang Q."/>
            <person name="Guo P.Y."/>
            <person name="Liu S.W."/>
            <person name="Li F.N."/>
            <person name="Sun C.H."/>
        </authorList>
    </citation>
    <scope>NUCLEOTIDE SEQUENCE</scope>
    <source>
        <strain evidence="9">G463</strain>
    </source>
</reference>
<organism evidence="9 10">
    <name type="scientific">Lolliginicoccus lacisalsi</name>
    <dbReference type="NCBI Taxonomy" id="2742202"/>
    <lineage>
        <taxon>Bacteria</taxon>
        <taxon>Bacillati</taxon>
        <taxon>Actinomycetota</taxon>
        <taxon>Actinomycetes</taxon>
        <taxon>Mycobacteriales</taxon>
        <taxon>Hoyosellaceae</taxon>
        <taxon>Lolliginicoccus</taxon>
    </lineage>
</organism>
<dbReference type="GO" id="GO:0005886">
    <property type="term" value="C:plasma membrane"/>
    <property type="evidence" value="ECO:0007669"/>
    <property type="project" value="UniProtKB-SubCell"/>
</dbReference>
<protein>
    <submittedName>
        <fullName evidence="9">PspC domain-containing protein</fullName>
    </submittedName>
</protein>
<evidence type="ECO:0000256" key="6">
    <source>
        <dbReference type="SAM" id="MobiDB-lite"/>
    </source>
</evidence>
<feature type="transmembrane region" description="Helical" evidence="7">
    <location>
        <begin position="260"/>
        <end position="280"/>
    </location>
</feature>
<name>A0A927JC98_9ACTN</name>
<dbReference type="PANTHER" id="PTHR33885:SF3">
    <property type="entry name" value="PHAGE SHOCK PROTEIN C"/>
    <property type="match status" value="1"/>
</dbReference>
<dbReference type="AlphaFoldDB" id="A0A927JC98"/>
<feature type="transmembrane region" description="Helical" evidence="7">
    <location>
        <begin position="97"/>
        <end position="130"/>
    </location>
</feature>
<dbReference type="InterPro" id="IPR007168">
    <property type="entry name" value="Phageshock_PspC_N"/>
</dbReference>
<feature type="transmembrane region" description="Helical" evidence="7">
    <location>
        <begin position="43"/>
        <end position="70"/>
    </location>
</feature>
<evidence type="ECO:0000256" key="1">
    <source>
        <dbReference type="ARBA" id="ARBA00004162"/>
    </source>
</evidence>
<evidence type="ECO:0000313" key="10">
    <source>
        <dbReference type="Proteomes" id="UP000642993"/>
    </source>
</evidence>
<keyword evidence="3 7" id="KW-0812">Transmembrane</keyword>
<feature type="transmembrane region" description="Helical" evidence="7">
    <location>
        <begin position="292"/>
        <end position="309"/>
    </location>
</feature>
<keyword evidence="2" id="KW-1003">Cell membrane</keyword>
<gene>
    <name evidence="9" type="ORF">HT102_08250</name>
</gene>
<feature type="compositionally biased region" description="Pro residues" evidence="6">
    <location>
        <begin position="198"/>
        <end position="209"/>
    </location>
</feature>
<feature type="region of interest" description="Disordered" evidence="6">
    <location>
        <begin position="147"/>
        <end position="219"/>
    </location>
</feature>
<evidence type="ECO:0000256" key="7">
    <source>
        <dbReference type="SAM" id="Phobius"/>
    </source>
</evidence>
<dbReference type="EMBL" id="JACYWE010000004">
    <property type="protein sequence ID" value="MBD8506473.1"/>
    <property type="molecule type" value="Genomic_DNA"/>
</dbReference>
<keyword evidence="10" id="KW-1185">Reference proteome</keyword>
<dbReference type="InterPro" id="IPR052027">
    <property type="entry name" value="PspC"/>
</dbReference>
<sequence>MATTSFGDQLHDLWRTRPARLSAEGKIGGVCAGMAHRYQVDPALVRVAFVVSAFFSGTGIVLYLLAWLLFPQDNDEVSGGESLLGRGRSSQSSGSSLVLVAALAVAVSVFTPIGIAMSGSGMVSLALMLLGWWMLYQRTPVAPPLPPSAIRPPAGTPPPVAPATQRPAPGMFPPPPAAGTAAPWMPPAQAQGPSGMPIAPPPGPRPQVPYRPTDPAAGTVAAERTEPPSWDPLGVAPFAWDLPEPRSAAAPVAPRPRSRIAPLALGLAIIVTGILTAISLGTGADWLTPGRIGAIALAIIGLGLVAGSLRGTGHGLLVVAAPLSVFVILATLLGPVDWSRFQDGAGERNHVVTALTAPVTEFRLGAGELVVDLRQVELERDATVLVSALFAEVVVMLPPDTASRVTCSVRMGEATCPPPGLSRDGPPDDSPILTIDASLLAGSIEVRNE</sequence>
<comment type="caution">
    <text evidence="9">The sequence shown here is derived from an EMBL/GenBank/DDBJ whole genome shotgun (WGS) entry which is preliminary data.</text>
</comment>
<keyword evidence="4 7" id="KW-1133">Transmembrane helix</keyword>
<evidence type="ECO:0000256" key="4">
    <source>
        <dbReference type="ARBA" id="ARBA00022989"/>
    </source>
</evidence>
<dbReference type="Pfam" id="PF04024">
    <property type="entry name" value="PspC"/>
    <property type="match status" value="1"/>
</dbReference>
<feature type="compositionally biased region" description="Pro residues" evidence="6">
    <location>
        <begin position="147"/>
        <end position="161"/>
    </location>
</feature>
<evidence type="ECO:0000259" key="8">
    <source>
        <dbReference type="Pfam" id="PF04024"/>
    </source>
</evidence>
<keyword evidence="5 7" id="KW-0472">Membrane</keyword>
<proteinExistence type="predicted"/>
<evidence type="ECO:0000313" key="9">
    <source>
        <dbReference type="EMBL" id="MBD8506473.1"/>
    </source>
</evidence>